<dbReference type="PANTHER" id="PTHR30105:SF2">
    <property type="entry name" value="DIVERGENT POLYSACCHARIDE DEACETYLASE SUPERFAMILY"/>
    <property type="match status" value="1"/>
</dbReference>
<protein>
    <submittedName>
        <fullName evidence="3">Uncharacterized protein</fullName>
    </submittedName>
</protein>
<dbReference type="Gene3D" id="3.20.20.370">
    <property type="entry name" value="Glycoside hydrolase/deacetylase"/>
    <property type="match status" value="1"/>
</dbReference>
<keyword evidence="2" id="KW-1133">Transmembrane helix</keyword>
<dbReference type="STRING" id="1235591.CAK95_07335"/>
<dbReference type="InterPro" id="IPR011330">
    <property type="entry name" value="Glyco_hydro/deAcase_b/a-brl"/>
</dbReference>
<feature type="region of interest" description="Disordered" evidence="1">
    <location>
        <begin position="66"/>
        <end position="123"/>
    </location>
</feature>
<dbReference type="Pfam" id="PF04748">
    <property type="entry name" value="Polysacc_deac_2"/>
    <property type="match status" value="1"/>
</dbReference>
<evidence type="ECO:0000313" key="4">
    <source>
        <dbReference type="Proteomes" id="UP000194137"/>
    </source>
</evidence>
<dbReference type="OrthoDB" id="9784811at2"/>
<dbReference type="Proteomes" id="UP000194137">
    <property type="component" value="Chromosome"/>
</dbReference>
<dbReference type="GO" id="GO:0005975">
    <property type="term" value="P:carbohydrate metabolic process"/>
    <property type="evidence" value="ECO:0007669"/>
    <property type="project" value="InterPro"/>
</dbReference>
<dbReference type="SUPFAM" id="SSF88713">
    <property type="entry name" value="Glycoside hydrolase/deacetylase"/>
    <property type="match status" value="1"/>
</dbReference>
<keyword evidence="2" id="KW-0812">Transmembrane</keyword>
<organism evidence="3 4">
    <name type="scientific">Pseudorhodoplanes sinuspersici</name>
    <dbReference type="NCBI Taxonomy" id="1235591"/>
    <lineage>
        <taxon>Bacteria</taxon>
        <taxon>Pseudomonadati</taxon>
        <taxon>Pseudomonadota</taxon>
        <taxon>Alphaproteobacteria</taxon>
        <taxon>Hyphomicrobiales</taxon>
        <taxon>Pseudorhodoplanes</taxon>
    </lineage>
</organism>
<dbReference type="RefSeq" id="WP_086087323.1">
    <property type="nucleotide sequence ID" value="NZ_CP021112.1"/>
</dbReference>
<keyword evidence="2" id="KW-0472">Membrane</keyword>
<evidence type="ECO:0000256" key="1">
    <source>
        <dbReference type="SAM" id="MobiDB-lite"/>
    </source>
</evidence>
<dbReference type="CDD" id="cd10936">
    <property type="entry name" value="CE4_DAC2"/>
    <property type="match status" value="1"/>
</dbReference>
<dbReference type="InterPro" id="IPR006837">
    <property type="entry name" value="Divergent_DAC"/>
</dbReference>
<proteinExistence type="predicted"/>
<evidence type="ECO:0000313" key="3">
    <source>
        <dbReference type="EMBL" id="ARP98911.1"/>
    </source>
</evidence>
<feature type="transmembrane region" description="Helical" evidence="2">
    <location>
        <begin position="23"/>
        <end position="45"/>
    </location>
</feature>
<dbReference type="PANTHER" id="PTHR30105">
    <property type="entry name" value="UNCHARACTERIZED YIBQ-RELATED"/>
    <property type="match status" value="1"/>
</dbReference>
<keyword evidence="4" id="KW-1185">Reference proteome</keyword>
<dbReference type="KEGG" id="psin:CAK95_07335"/>
<dbReference type="AlphaFoldDB" id="A0A1W6ZNH1"/>
<gene>
    <name evidence="3" type="ORF">CAK95_07335</name>
</gene>
<evidence type="ECO:0000256" key="2">
    <source>
        <dbReference type="SAM" id="Phobius"/>
    </source>
</evidence>
<dbReference type="EMBL" id="CP021112">
    <property type="protein sequence ID" value="ARP98911.1"/>
    <property type="molecule type" value="Genomic_DNA"/>
</dbReference>
<reference evidence="3 4" key="1">
    <citation type="submission" date="2017-05" db="EMBL/GenBank/DDBJ databases">
        <title>Full genome sequence of Pseudorhodoplanes sinuspersici.</title>
        <authorList>
            <person name="Dastgheib S.M.M."/>
            <person name="Shavandi M."/>
            <person name="Tirandaz H."/>
        </authorList>
    </citation>
    <scope>NUCLEOTIDE SEQUENCE [LARGE SCALE GENOMIC DNA]</scope>
    <source>
        <strain evidence="3 4">RIPI110</strain>
    </source>
</reference>
<name>A0A1W6ZNH1_9HYPH</name>
<accession>A0A1W6ZNH1</accession>
<sequence>MDELNTPLGQGPSKPRRFAVPTIATRAVAGTLAAIIAVFVLWAIIAQDPMGGEPHAKVSITAPESLEANAPKPPAPKPDAPMHEQAATQPDKPAGTTITIIDGSSGKRQEVTIPNTTDSKRTPAETRLLETSRHGQIPRIAPDGTRPADAYAHKAAISEKGAPDGPQVAIIVGGLGVSASSTADALSKLPGAVTFAFTPYSSELDTLAGRARDKGHEVLLQIPMEPFDYPDNDPGPQTLLSSLSPEQNVDRLHWLFSRMQGYVGITNYMGARFTASDNALAPVLREVSRRGLIYVDDASSPRSVAGQIAGANKLPFVKSDVAIDAVPSAAEIDNALRRLESAARERGIAVGYSSALPASIDRIAKWAKAAQSRGITLVPVSTVAVKARSS</sequence>